<dbReference type="RefSeq" id="WP_261969035.1">
    <property type="nucleotide sequence ID" value="NZ_JAHHZF010000006.1"/>
</dbReference>
<dbReference type="Proteomes" id="UP000766595">
    <property type="component" value="Unassembled WGS sequence"/>
</dbReference>
<gene>
    <name evidence="1" type="ORF">KL771_13255</name>
</gene>
<evidence type="ECO:0000313" key="1">
    <source>
        <dbReference type="EMBL" id="MBT9290431.1"/>
    </source>
</evidence>
<organism evidence="1 2">
    <name type="scientific">Prosthecodimorpha staleyi</name>
    <dbReference type="NCBI Taxonomy" id="2840188"/>
    <lineage>
        <taxon>Bacteria</taxon>
        <taxon>Pseudomonadati</taxon>
        <taxon>Pseudomonadota</taxon>
        <taxon>Alphaproteobacteria</taxon>
        <taxon>Hyphomicrobiales</taxon>
        <taxon>Ancalomicrobiaceae</taxon>
        <taxon>Prosthecodimorpha</taxon>
    </lineage>
</organism>
<reference evidence="1 2" key="1">
    <citation type="submission" date="2021-06" db="EMBL/GenBank/DDBJ databases">
        <authorList>
            <person name="Grouzdev D.S."/>
            <person name="Koziaeva V."/>
        </authorList>
    </citation>
    <scope>NUCLEOTIDE SEQUENCE [LARGE SCALE GENOMIC DNA]</scope>
    <source>
        <strain evidence="1 2">22</strain>
    </source>
</reference>
<protein>
    <submittedName>
        <fullName evidence="1">Uncharacterized protein</fullName>
    </submittedName>
</protein>
<name>A0A947D433_9HYPH</name>
<sequence length="360" mass="38215">MRRSLVFAILVTDICRAAIDRAPLHHGNFMSRRLASTLLALLLAIAPTAALAQSAPGRGPAPAGAAPPAGGAPAPVAPIPYAPNPAPAIPNPLAQPDLPRGKQVLRLRALVTDNGQPIRSGLVWRVFQDTKETDETKLKLVATAAGGEAMFRLDPGSYLVHAAYGRAGATTRVTVEKAERTETLVLNAGGMRLGAAVVGDLPVDQDRVTFDIYSKDADQRGDRQALVIGAKPGRVIRLNADTYHVVSHYGDLNAVVRAEIHVNPGKLTEATVYHKAAKTTLKLVAETGGEALAGVDWLVLSQPNGDQLTETVGAFPSFVLAEGEYAVVAKHQGQVYTRNFTVEAGYDREVELLADKLEKP</sequence>
<evidence type="ECO:0000313" key="2">
    <source>
        <dbReference type="Proteomes" id="UP000766595"/>
    </source>
</evidence>
<dbReference type="EMBL" id="JAHHZF010000006">
    <property type="protein sequence ID" value="MBT9290431.1"/>
    <property type="molecule type" value="Genomic_DNA"/>
</dbReference>
<accession>A0A947D433</accession>
<comment type="caution">
    <text evidence="1">The sequence shown here is derived from an EMBL/GenBank/DDBJ whole genome shotgun (WGS) entry which is preliminary data.</text>
</comment>
<keyword evidence="2" id="KW-1185">Reference proteome</keyword>
<proteinExistence type="predicted"/>
<dbReference type="AlphaFoldDB" id="A0A947D433"/>